<dbReference type="Proteomes" id="UP000552097">
    <property type="component" value="Unassembled WGS sequence"/>
</dbReference>
<accession>A0A7W9HSR9</accession>
<keyword evidence="1" id="KW-0812">Transmembrane</keyword>
<feature type="transmembrane region" description="Helical" evidence="1">
    <location>
        <begin position="62"/>
        <end position="87"/>
    </location>
</feature>
<dbReference type="NCBIfam" id="NF042915">
    <property type="entry name" value="MAB_1171c_fam"/>
    <property type="match status" value="1"/>
</dbReference>
<feature type="transmembrane region" description="Helical" evidence="1">
    <location>
        <begin position="99"/>
        <end position="121"/>
    </location>
</feature>
<feature type="domain" description="DUF6545" evidence="2">
    <location>
        <begin position="245"/>
        <end position="395"/>
    </location>
</feature>
<dbReference type="InterPro" id="IPR050039">
    <property type="entry name" value="MAB_1171c-like"/>
</dbReference>
<feature type="transmembrane region" description="Helical" evidence="1">
    <location>
        <begin position="219"/>
        <end position="241"/>
    </location>
</feature>
<name>A0A7W9HSR9_9PSEU</name>
<evidence type="ECO:0000256" key="1">
    <source>
        <dbReference type="SAM" id="Phobius"/>
    </source>
</evidence>
<feature type="transmembrane region" description="Helical" evidence="1">
    <location>
        <begin position="177"/>
        <end position="199"/>
    </location>
</feature>
<dbReference type="Pfam" id="PF20182">
    <property type="entry name" value="DUF6545"/>
    <property type="match status" value="1"/>
</dbReference>
<dbReference type="RefSeq" id="WP_184927626.1">
    <property type="nucleotide sequence ID" value="NZ_JACHMO010000001.1"/>
</dbReference>
<evidence type="ECO:0000313" key="4">
    <source>
        <dbReference type="Proteomes" id="UP000552097"/>
    </source>
</evidence>
<proteinExistence type="predicted"/>
<comment type="caution">
    <text evidence="3">The sequence shown here is derived from an EMBL/GenBank/DDBJ whole genome shotgun (WGS) entry which is preliminary data.</text>
</comment>
<evidence type="ECO:0000313" key="3">
    <source>
        <dbReference type="EMBL" id="MBB5807590.1"/>
    </source>
</evidence>
<keyword evidence="4" id="KW-1185">Reference proteome</keyword>
<gene>
    <name evidence="3" type="ORF">F4560_007358</name>
</gene>
<dbReference type="AlphaFoldDB" id="A0A7W9HSR9"/>
<dbReference type="InterPro" id="IPR046675">
    <property type="entry name" value="DUF6545"/>
</dbReference>
<keyword evidence="1" id="KW-0472">Membrane</keyword>
<protein>
    <recommendedName>
        <fullName evidence="2">DUF6545 domain-containing protein</fullName>
    </recommendedName>
</protein>
<feature type="transmembrane region" description="Helical" evidence="1">
    <location>
        <begin position="30"/>
        <end position="50"/>
    </location>
</feature>
<keyword evidence="1" id="KW-1133">Transmembrane helix</keyword>
<organism evidence="3 4">
    <name type="scientific">Saccharothrix ecbatanensis</name>
    <dbReference type="NCBI Taxonomy" id="1105145"/>
    <lineage>
        <taxon>Bacteria</taxon>
        <taxon>Bacillati</taxon>
        <taxon>Actinomycetota</taxon>
        <taxon>Actinomycetes</taxon>
        <taxon>Pseudonocardiales</taxon>
        <taxon>Pseudonocardiaceae</taxon>
        <taxon>Saccharothrix</taxon>
    </lineage>
</organism>
<dbReference type="EMBL" id="JACHMO010000001">
    <property type="protein sequence ID" value="MBB5807590.1"/>
    <property type="molecule type" value="Genomic_DNA"/>
</dbReference>
<evidence type="ECO:0000259" key="2">
    <source>
        <dbReference type="Pfam" id="PF20182"/>
    </source>
</evidence>
<sequence length="399" mass="43063">MPTVVTVAITAALCLAFMVRSLTRNPANGALRAACLSTLAFLLAMYTVLITAGAEAADPIPAVVWAVSVGQHVLIMAGLCLAMAVLLHSIHLPAVATALVRRHGAVLLAAIAIAVVFASLAPPPDYTAGFVAEYATAPISSLYLLVFALYSMAMIATIAWLSWRWSRLADGPWIRRGLLVGAVGSSAGVGYCGVKAAYIALARLDVAPPVPEQVVTHPLILVSVPLGLVGLTVPGWGPWLTAVNRWAVWYRAHHQLHPLWAALTEDLPHVRMPLGTSRLGRWLGAAWDDRWAPHARDMDLRLHLRVVQIWDARRALQGYCDPAVYEQELRRGAERDRTGDAVVARAEAAMLAAALRRHRRGDPVVGDKSRVPLGTDAADLAANVLWLSRVSQAFARNRY</sequence>
<reference evidence="3 4" key="1">
    <citation type="submission" date="2020-08" db="EMBL/GenBank/DDBJ databases">
        <title>Sequencing the genomes of 1000 actinobacteria strains.</title>
        <authorList>
            <person name="Klenk H.-P."/>
        </authorList>
    </citation>
    <scope>NUCLEOTIDE SEQUENCE [LARGE SCALE GENOMIC DNA]</scope>
    <source>
        <strain evidence="3 4">DSM 45486</strain>
    </source>
</reference>
<feature type="transmembrane region" description="Helical" evidence="1">
    <location>
        <begin position="6"/>
        <end position="23"/>
    </location>
</feature>
<feature type="transmembrane region" description="Helical" evidence="1">
    <location>
        <begin position="141"/>
        <end position="165"/>
    </location>
</feature>